<dbReference type="EMBL" id="CM037625">
    <property type="protein sequence ID" value="KAH7997941.1"/>
    <property type="molecule type" value="Genomic_DNA"/>
</dbReference>
<sequence>MPCSRAAPHGRIGRQEGGYGHGLVPAGGQASSGLGPHKGCWPASPASPAQPSPAQAEASQDGRVLAPPQAGREPRKNTCRSWNGGAAGQPGSRDVPSHECGFLVEAVAWPQGPKASAAGGAGGKLLRRTVPSAGCQRPQFPSPAKPSKAAPTTQSWNSRLPGPAPALWEAGREGGGSFIPGCRPQSQVWQLCLEKGHQAHTQAGPPVCPSFPPPFCLALPFSRERLYLLRPVG</sequence>
<accession>A0ACB8EYM1</accession>
<keyword evidence="2" id="KW-1185">Reference proteome</keyword>
<proteinExistence type="predicted"/>
<dbReference type="Proteomes" id="UP000827872">
    <property type="component" value="Linkage Group LG12"/>
</dbReference>
<gene>
    <name evidence="1" type="ORF">K3G42_010662</name>
</gene>
<name>A0ACB8EYM1_9SAUR</name>
<evidence type="ECO:0000313" key="1">
    <source>
        <dbReference type="EMBL" id="KAH7997941.1"/>
    </source>
</evidence>
<organism evidence="1 2">
    <name type="scientific">Sphaerodactylus townsendi</name>
    <dbReference type="NCBI Taxonomy" id="933632"/>
    <lineage>
        <taxon>Eukaryota</taxon>
        <taxon>Metazoa</taxon>
        <taxon>Chordata</taxon>
        <taxon>Craniata</taxon>
        <taxon>Vertebrata</taxon>
        <taxon>Euteleostomi</taxon>
        <taxon>Lepidosauria</taxon>
        <taxon>Squamata</taxon>
        <taxon>Bifurcata</taxon>
        <taxon>Gekkota</taxon>
        <taxon>Sphaerodactylidae</taxon>
        <taxon>Sphaerodactylus</taxon>
    </lineage>
</organism>
<reference evidence="1" key="1">
    <citation type="submission" date="2021-08" db="EMBL/GenBank/DDBJ databases">
        <title>The first chromosome-level gecko genome reveals the dynamic sex chromosomes of Neotropical dwarf geckos (Sphaerodactylidae: Sphaerodactylus).</title>
        <authorList>
            <person name="Pinto B.J."/>
            <person name="Keating S.E."/>
            <person name="Gamble T."/>
        </authorList>
    </citation>
    <scope>NUCLEOTIDE SEQUENCE</scope>
    <source>
        <strain evidence="1">TG3544</strain>
    </source>
</reference>
<protein>
    <submittedName>
        <fullName evidence="1">Uncharacterized protein</fullName>
    </submittedName>
</protein>
<comment type="caution">
    <text evidence="1">The sequence shown here is derived from an EMBL/GenBank/DDBJ whole genome shotgun (WGS) entry which is preliminary data.</text>
</comment>
<evidence type="ECO:0000313" key="2">
    <source>
        <dbReference type="Proteomes" id="UP000827872"/>
    </source>
</evidence>